<proteinExistence type="predicted"/>
<dbReference type="PROSITE" id="PS51257">
    <property type="entry name" value="PROKAR_LIPOPROTEIN"/>
    <property type="match status" value="1"/>
</dbReference>
<dbReference type="Proteomes" id="UP001204144">
    <property type="component" value="Unassembled WGS sequence"/>
</dbReference>
<feature type="chain" id="PRO_5042047666" evidence="1">
    <location>
        <begin position="21"/>
        <end position="179"/>
    </location>
</feature>
<protein>
    <submittedName>
        <fullName evidence="3">Fasciclin domain-containing protein</fullName>
    </submittedName>
</protein>
<organism evidence="3 4">
    <name type="scientific">Lacihabitans soyangensis</name>
    <dbReference type="NCBI Taxonomy" id="869394"/>
    <lineage>
        <taxon>Bacteria</taxon>
        <taxon>Pseudomonadati</taxon>
        <taxon>Bacteroidota</taxon>
        <taxon>Cytophagia</taxon>
        <taxon>Cytophagales</taxon>
        <taxon>Leadbetterellaceae</taxon>
        <taxon>Lacihabitans</taxon>
    </lineage>
</organism>
<dbReference type="PROSITE" id="PS50213">
    <property type="entry name" value="FAS1"/>
    <property type="match status" value="1"/>
</dbReference>
<dbReference type="FunFam" id="2.30.180.10:FF:000032">
    <property type="entry name" value="Fasciclin domain-containing protein, putative"/>
    <property type="match status" value="1"/>
</dbReference>
<dbReference type="InterPro" id="IPR000782">
    <property type="entry name" value="FAS1_domain"/>
</dbReference>
<dbReference type="PANTHER" id="PTHR10900">
    <property type="entry name" value="PERIOSTIN-RELATED"/>
    <property type="match status" value="1"/>
</dbReference>
<sequence>MKSVLYVLFFVVLMASCTSGETATTASTDEVALSGQEGVKDDESQKDVVKVAIASPDHTTLVTAVTAADLVTSLSNAGPFTVFAPTNAAFEKLPKGTVEDLLKPENKSKLETILQHHVMTSALAADFFQDGQSMGMVDGSNVTFTVKDGATYVDGNKILGSVKASNGWVHVIDTVILPK</sequence>
<dbReference type="PANTHER" id="PTHR10900:SF77">
    <property type="entry name" value="FI19380P1"/>
    <property type="match status" value="1"/>
</dbReference>
<dbReference type="AlphaFoldDB" id="A0AAE3H7Y5"/>
<dbReference type="SMART" id="SM00554">
    <property type="entry name" value="FAS1"/>
    <property type="match status" value="1"/>
</dbReference>
<evidence type="ECO:0000256" key="1">
    <source>
        <dbReference type="SAM" id="SignalP"/>
    </source>
</evidence>
<dbReference type="InterPro" id="IPR050904">
    <property type="entry name" value="Adhesion/Biosynth-related"/>
</dbReference>
<gene>
    <name evidence="3" type="ORF">EGI31_24860</name>
</gene>
<dbReference type="RefSeq" id="WP_255039889.1">
    <property type="nucleotide sequence ID" value="NZ_RJUF01000195.1"/>
</dbReference>
<keyword evidence="1" id="KW-0732">Signal</keyword>
<reference evidence="3 4" key="1">
    <citation type="submission" date="2018-11" db="EMBL/GenBank/DDBJ databases">
        <title>Novel bacteria species description.</title>
        <authorList>
            <person name="Han J.-H."/>
        </authorList>
    </citation>
    <scope>NUCLEOTIDE SEQUENCE [LARGE SCALE GENOMIC DNA]</scope>
    <source>
        <strain evidence="3 4">KCTC23259</strain>
    </source>
</reference>
<feature type="signal peptide" evidence="1">
    <location>
        <begin position="1"/>
        <end position="20"/>
    </location>
</feature>
<dbReference type="Gene3D" id="2.30.180.10">
    <property type="entry name" value="FAS1 domain"/>
    <property type="match status" value="1"/>
</dbReference>
<keyword evidence="4" id="KW-1185">Reference proteome</keyword>
<accession>A0AAE3H7Y5</accession>
<evidence type="ECO:0000313" key="3">
    <source>
        <dbReference type="EMBL" id="MCP9766182.1"/>
    </source>
</evidence>
<evidence type="ECO:0000259" key="2">
    <source>
        <dbReference type="PROSITE" id="PS50213"/>
    </source>
</evidence>
<feature type="domain" description="FAS1" evidence="2">
    <location>
        <begin position="45"/>
        <end position="176"/>
    </location>
</feature>
<dbReference type="GO" id="GO:0005615">
    <property type="term" value="C:extracellular space"/>
    <property type="evidence" value="ECO:0007669"/>
    <property type="project" value="TreeGrafter"/>
</dbReference>
<dbReference type="EMBL" id="RJUF01000195">
    <property type="protein sequence ID" value="MCP9766182.1"/>
    <property type="molecule type" value="Genomic_DNA"/>
</dbReference>
<dbReference type="SUPFAM" id="SSF82153">
    <property type="entry name" value="FAS1 domain"/>
    <property type="match status" value="1"/>
</dbReference>
<dbReference type="Pfam" id="PF02469">
    <property type="entry name" value="Fasciclin"/>
    <property type="match status" value="1"/>
</dbReference>
<evidence type="ECO:0000313" key="4">
    <source>
        <dbReference type="Proteomes" id="UP001204144"/>
    </source>
</evidence>
<comment type="caution">
    <text evidence="3">The sequence shown here is derived from an EMBL/GenBank/DDBJ whole genome shotgun (WGS) entry which is preliminary data.</text>
</comment>
<name>A0AAE3H7Y5_9BACT</name>
<dbReference type="InterPro" id="IPR036378">
    <property type="entry name" value="FAS1_dom_sf"/>
</dbReference>